<feature type="domain" description="O-methyltransferase dimerisation" evidence="1">
    <location>
        <begin position="44"/>
        <end position="123"/>
    </location>
</feature>
<dbReference type="GO" id="GO:0008168">
    <property type="term" value="F:methyltransferase activity"/>
    <property type="evidence" value="ECO:0007669"/>
    <property type="project" value="InterPro"/>
</dbReference>
<reference evidence="2" key="1">
    <citation type="submission" date="2022-12" db="EMBL/GenBank/DDBJ databases">
        <title>Draft genome assemblies for two species of Escallonia (Escalloniales).</title>
        <authorList>
            <person name="Chanderbali A."/>
            <person name="Dervinis C."/>
            <person name="Anghel I."/>
            <person name="Soltis D."/>
            <person name="Soltis P."/>
            <person name="Zapata F."/>
        </authorList>
    </citation>
    <scope>NUCLEOTIDE SEQUENCE</scope>
    <source>
        <strain evidence="2">UCBG64.0493</strain>
        <tissue evidence="2">Leaf</tissue>
    </source>
</reference>
<accession>A0AA88VTH8</accession>
<dbReference type="InterPro" id="IPR016461">
    <property type="entry name" value="COMT-like"/>
</dbReference>
<dbReference type="InterPro" id="IPR036388">
    <property type="entry name" value="WH-like_DNA-bd_sf"/>
</dbReference>
<organism evidence="2 3">
    <name type="scientific">Escallonia herrerae</name>
    <dbReference type="NCBI Taxonomy" id="1293975"/>
    <lineage>
        <taxon>Eukaryota</taxon>
        <taxon>Viridiplantae</taxon>
        <taxon>Streptophyta</taxon>
        <taxon>Embryophyta</taxon>
        <taxon>Tracheophyta</taxon>
        <taxon>Spermatophyta</taxon>
        <taxon>Magnoliopsida</taxon>
        <taxon>eudicotyledons</taxon>
        <taxon>Gunneridae</taxon>
        <taxon>Pentapetalae</taxon>
        <taxon>asterids</taxon>
        <taxon>campanulids</taxon>
        <taxon>Escalloniales</taxon>
        <taxon>Escalloniaceae</taxon>
        <taxon>Escallonia</taxon>
    </lineage>
</organism>
<protein>
    <recommendedName>
        <fullName evidence="1">O-methyltransferase dimerisation domain-containing protein</fullName>
    </recommendedName>
</protein>
<dbReference type="InterPro" id="IPR036390">
    <property type="entry name" value="WH_DNA-bd_sf"/>
</dbReference>
<dbReference type="AlphaFoldDB" id="A0AA88VTH8"/>
<dbReference type="Pfam" id="PF08100">
    <property type="entry name" value="Dimerisation"/>
    <property type="match status" value="1"/>
</dbReference>
<comment type="caution">
    <text evidence="2">The sequence shown here is derived from an EMBL/GenBank/DDBJ whole genome shotgun (WGS) entry which is preliminary data.</text>
</comment>
<keyword evidence="3" id="KW-1185">Reference proteome</keyword>
<dbReference type="EMBL" id="JAVXUP010001162">
    <property type="protein sequence ID" value="KAK3015161.1"/>
    <property type="molecule type" value="Genomic_DNA"/>
</dbReference>
<dbReference type="PANTHER" id="PTHR11746">
    <property type="entry name" value="O-METHYLTRANSFERASE"/>
    <property type="match status" value="1"/>
</dbReference>
<name>A0AA88VTH8_9ASTE</name>
<evidence type="ECO:0000313" key="3">
    <source>
        <dbReference type="Proteomes" id="UP001188597"/>
    </source>
</evidence>
<dbReference type="SUPFAM" id="SSF46785">
    <property type="entry name" value="Winged helix' DNA-binding domain"/>
    <property type="match status" value="1"/>
</dbReference>
<dbReference type="GO" id="GO:0046983">
    <property type="term" value="F:protein dimerization activity"/>
    <property type="evidence" value="ECO:0007669"/>
    <property type="project" value="InterPro"/>
</dbReference>
<gene>
    <name evidence="2" type="ORF">RJ639_005307</name>
</gene>
<dbReference type="InterPro" id="IPR012967">
    <property type="entry name" value="COMT_dimerisation"/>
</dbReference>
<sequence length="184" mass="20101">MNVHHGFGSLRRAYRFEVVMNMSETKGLERERWEEKQKEQKQCVLGFTESAVVKCAIEPGIADALENSGGPMSLFELSSSLGCSPPALYSIMRFLVHRGIFSEKSTSQGSTGYVQTPISRLLIGRGENSMAGLALFLSNPMLLAPWQYLSARVLACETSAFEAAHGKGIFQHAAIESTPKQANG</sequence>
<evidence type="ECO:0000313" key="2">
    <source>
        <dbReference type="EMBL" id="KAK3015161.1"/>
    </source>
</evidence>
<evidence type="ECO:0000259" key="1">
    <source>
        <dbReference type="Pfam" id="PF08100"/>
    </source>
</evidence>
<dbReference type="Proteomes" id="UP001188597">
    <property type="component" value="Unassembled WGS sequence"/>
</dbReference>
<proteinExistence type="predicted"/>
<dbReference type="PROSITE" id="PS51683">
    <property type="entry name" value="SAM_OMT_II"/>
    <property type="match status" value="1"/>
</dbReference>
<dbReference type="Gene3D" id="1.10.10.10">
    <property type="entry name" value="Winged helix-like DNA-binding domain superfamily/Winged helix DNA-binding domain"/>
    <property type="match status" value="1"/>
</dbReference>